<dbReference type="RefSeq" id="WP_104936944.1">
    <property type="nucleotide sequence ID" value="NZ_CP021255.1"/>
</dbReference>
<feature type="domain" description="Alanine dehydrogenase/pyridine nucleotide transhydrogenase N-terminal" evidence="14">
    <location>
        <begin position="4"/>
        <end position="136"/>
    </location>
</feature>
<dbReference type="EC" id="1.4.1.1" evidence="3 9"/>
<dbReference type="InterPro" id="IPR008141">
    <property type="entry name" value="Ala_DH"/>
</dbReference>
<dbReference type="Pfam" id="PF05222">
    <property type="entry name" value="AlaDh_PNT_N"/>
    <property type="match status" value="1"/>
</dbReference>
<feature type="binding site" evidence="11">
    <location>
        <position position="15"/>
    </location>
    <ligand>
        <name>substrate</name>
    </ligand>
</feature>
<evidence type="ECO:0000256" key="10">
    <source>
        <dbReference type="PIRSR" id="PIRSR000183-1"/>
    </source>
</evidence>
<evidence type="ECO:0000259" key="13">
    <source>
        <dbReference type="SMART" id="SM01002"/>
    </source>
</evidence>
<gene>
    <name evidence="15" type="ORF">CAY53_09705</name>
</gene>
<dbReference type="SUPFAM" id="SSF52283">
    <property type="entry name" value="Formate/glycerate dehydrogenase catalytic domain-like"/>
    <property type="match status" value="1"/>
</dbReference>
<dbReference type="Gene3D" id="3.40.50.720">
    <property type="entry name" value="NAD(P)-binding Rossmann-like Domain"/>
    <property type="match status" value="2"/>
</dbReference>
<evidence type="ECO:0000256" key="6">
    <source>
        <dbReference type="ARBA" id="ARBA00023027"/>
    </source>
</evidence>
<evidence type="ECO:0000256" key="5">
    <source>
        <dbReference type="ARBA" id="ARBA00023002"/>
    </source>
</evidence>
<feature type="active site" description="Proton donor/acceptor" evidence="10">
    <location>
        <position position="269"/>
    </location>
</feature>
<dbReference type="GO" id="GO:0005886">
    <property type="term" value="C:plasma membrane"/>
    <property type="evidence" value="ECO:0007669"/>
    <property type="project" value="TreeGrafter"/>
</dbReference>
<feature type="active site" description="Proton donor/acceptor" evidence="10">
    <location>
        <position position="95"/>
    </location>
</feature>
<accession>A0A2L1GPU0</accession>
<dbReference type="PANTHER" id="PTHR42795:SF1">
    <property type="entry name" value="ALANINE DEHYDROGENASE"/>
    <property type="match status" value="1"/>
</dbReference>
<evidence type="ECO:0000256" key="8">
    <source>
        <dbReference type="ARBA" id="ARBA00060602"/>
    </source>
</evidence>
<dbReference type="GO" id="GO:0000166">
    <property type="term" value="F:nucleotide binding"/>
    <property type="evidence" value="ECO:0007669"/>
    <property type="project" value="UniProtKB-KW"/>
</dbReference>
<evidence type="ECO:0000256" key="1">
    <source>
        <dbReference type="ARBA" id="ARBA00005689"/>
    </source>
</evidence>
<evidence type="ECO:0000256" key="9">
    <source>
        <dbReference type="PIRNR" id="PIRNR000183"/>
    </source>
</evidence>
<feature type="binding site" evidence="11">
    <location>
        <position position="74"/>
    </location>
    <ligand>
        <name>substrate</name>
    </ligand>
</feature>
<evidence type="ECO:0000256" key="3">
    <source>
        <dbReference type="ARBA" id="ARBA00012897"/>
    </source>
</evidence>
<feature type="binding site" evidence="12">
    <location>
        <begin position="304"/>
        <end position="307"/>
    </location>
    <ligand>
        <name>NAD(+)</name>
        <dbReference type="ChEBI" id="CHEBI:57540"/>
    </ligand>
</feature>
<dbReference type="InterPro" id="IPR008143">
    <property type="entry name" value="Ala_DH/PNT_CS2"/>
</dbReference>
<organism evidence="15 16">
    <name type="scientific">Desulfobulbus oralis</name>
    <dbReference type="NCBI Taxonomy" id="1986146"/>
    <lineage>
        <taxon>Bacteria</taxon>
        <taxon>Pseudomonadati</taxon>
        <taxon>Thermodesulfobacteriota</taxon>
        <taxon>Desulfobulbia</taxon>
        <taxon>Desulfobulbales</taxon>
        <taxon>Desulfobulbaceae</taxon>
        <taxon>Desulfobulbus</taxon>
    </lineage>
</organism>
<evidence type="ECO:0000256" key="2">
    <source>
        <dbReference type="ARBA" id="ARBA00011643"/>
    </source>
</evidence>
<dbReference type="CDD" id="cd05305">
    <property type="entry name" value="L-AlaDH"/>
    <property type="match status" value="1"/>
</dbReference>
<dbReference type="InterPro" id="IPR036291">
    <property type="entry name" value="NAD(P)-bd_dom_sf"/>
</dbReference>
<dbReference type="PIRSF" id="PIRSF000183">
    <property type="entry name" value="Alanine_dh"/>
    <property type="match status" value="1"/>
</dbReference>
<comment type="subunit">
    <text evidence="2">Homohexamer.</text>
</comment>
<evidence type="ECO:0000256" key="11">
    <source>
        <dbReference type="PIRSR" id="PIRSR000183-2"/>
    </source>
</evidence>
<dbReference type="OrthoDB" id="9804592at2"/>
<feature type="domain" description="Alanine dehydrogenase/pyridine nucleotide transhydrogenase NAD(H)-binding" evidence="13">
    <location>
        <begin position="148"/>
        <end position="303"/>
    </location>
</feature>
<evidence type="ECO:0000259" key="14">
    <source>
        <dbReference type="SMART" id="SM01003"/>
    </source>
</evidence>
<sequence>MLVGVPKEIKAQENRVGITPAGVYALVGAGHKVVVEKGAGLGSMITDEEFVAAGAKMVGTAKECWDAEMVVKVKEPLPPEYDLFHEGLILFTYLHLAPEPALTKALIDKKVVGIAYETVQFDNGGLPLLAPMSEIAGRMSVQVGAQMLTKIEGGMGVLMGGTAGVQAAHVVVIGAGTVGLSAAKVAMGMGARVTIIDNNLFRLRQIDDIYGGRIQTLASNAFNIAAAVKDADLVVGSVLIPGALTPKLVTEDMVQEMKAGAAIVDVAIDQGGCIEPTAKHGATYHDKPTFRHKIKKGELVCYSVGNMPGAVARTATFTLTNATMPYMVALADKGWTQACRDDKALARGINTCDGKVYFKAVAEALNYKLENVADLLK</sequence>
<evidence type="ECO:0000256" key="4">
    <source>
        <dbReference type="ARBA" id="ARBA00022741"/>
    </source>
</evidence>
<dbReference type="PANTHER" id="PTHR42795">
    <property type="entry name" value="ALANINE DEHYDROGENASE"/>
    <property type="match status" value="1"/>
</dbReference>
<dbReference type="FunFam" id="3.40.50.720:FF:000049">
    <property type="entry name" value="Alanine dehydrogenase"/>
    <property type="match status" value="1"/>
</dbReference>
<protein>
    <recommendedName>
        <fullName evidence="3 9">Alanine dehydrogenase</fullName>
        <ecNumber evidence="3 9">1.4.1.1</ecNumber>
    </recommendedName>
</protein>
<dbReference type="PROSITE" id="PS00837">
    <property type="entry name" value="ALADH_PNT_2"/>
    <property type="match status" value="1"/>
</dbReference>
<dbReference type="EMBL" id="CP021255">
    <property type="protein sequence ID" value="AVD71705.1"/>
    <property type="molecule type" value="Genomic_DNA"/>
</dbReference>
<dbReference type="KEGG" id="deo:CAY53_09705"/>
<feature type="binding site" evidence="12">
    <location>
        <begin position="238"/>
        <end position="239"/>
    </location>
    <ligand>
        <name>NAD(+)</name>
        <dbReference type="ChEBI" id="CHEBI:57540"/>
    </ligand>
</feature>
<keyword evidence="6 9" id="KW-0520">NAD</keyword>
<dbReference type="Proteomes" id="UP000239867">
    <property type="component" value="Chromosome"/>
</dbReference>
<reference evidence="15 16" key="1">
    <citation type="journal article" date="2018" name="MBio">
        <title>Insights into the evolution of host association through the isolation and characterization of a novel human periodontal pathobiont, Desulfobulbus oralis.</title>
        <authorList>
            <person name="Cross K.L."/>
            <person name="Chirania P."/>
            <person name="Xiong W."/>
            <person name="Beall C.J."/>
            <person name="Elkins J.G."/>
            <person name="Giannone R.J."/>
            <person name="Griffen A.L."/>
            <person name="Guss A.M."/>
            <person name="Hettich R.L."/>
            <person name="Joshi S.S."/>
            <person name="Mokrzan E.M."/>
            <person name="Martin R.K."/>
            <person name="Zhulin I.B."/>
            <person name="Leys E.J."/>
            <person name="Podar M."/>
        </authorList>
    </citation>
    <scope>NUCLEOTIDE SEQUENCE [LARGE SCALE GENOMIC DNA]</scope>
    <source>
        <strain evidence="15 16">ORNL</strain>
    </source>
</reference>
<evidence type="ECO:0000256" key="7">
    <source>
        <dbReference type="ARBA" id="ARBA00050811"/>
    </source>
</evidence>
<dbReference type="InterPro" id="IPR007698">
    <property type="entry name" value="AlaDH/PNT_NAD(H)-bd"/>
</dbReference>
<keyword evidence="5 9" id="KW-0560">Oxidoreductase</keyword>
<dbReference type="AlphaFoldDB" id="A0A2L1GPU0"/>
<comment type="similarity">
    <text evidence="1 9">Belongs to the AlaDH/PNT family.</text>
</comment>
<feature type="binding site" evidence="12">
    <location>
        <position position="202"/>
    </location>
    <ligand>
        <name>NAD(+)</name>
        <dbReference type="ChEBI" id="CHEBI:57540"/>
    </ligand>
</feature>
<comment type="pathway">
    <text evidence="8">Organosulfur degradation; alkanesulfonate degradation.</text>
</comment>
<dbReference type="SMART" id="SM01003">
    <property type="entry name" value="AlaDh_PNT_N"/>
    <property type="match status" value="1"/>
</dbReference>
<dbReference type="Pfam" id="PF01262">
    <property type="entry name" value="AlaDh_PNT_C"/>
    <property type="match status" value="1"/>
</dbReference>
<feature type="binding site" evidence="12">
    <location>
        <position position="219"/>
    </location>
    <ligand>
        <name>NAD(+)</name>
        <dbReference type="ChEBI" id="CHEBI:57540"/>
    </ligand>
</feature>
<name>A0A2L1GPU0_9BACT</name>
<dbReference type="GO" id="GO:0000286">
    <property type="term" value="F:alanine dehydrogenase activity"/>
    <property type="evidence" value="ECO:0007669"/>
    <property type="project" value="UniProtKB-UniRule"/>
</dbReference>
<dbReference type="NCBIfam" id="TIGR00518">
    <property type="entry name" value="alaDH"/>
    <property type="match status" value="1"/>
</dbReference>
<comment type="catalytic activity">
    <reaction evidence="7">
        <text>L-alanine + NAD(+) + H2O = pyruvate + NH4(+) + NADH + H(+)</text>
        <dbReference type="Rhea" id="RHEA:18405"/>
        <dbReference type="ChEBI" id="CHEBI:15361"/>
        <dbReference type="ChEBI" id="CHEBI:15377"/>
        <dbReference type="ChEBI" id="CHEBI:15378"/>
        <dbReference type="ChEBI" id="CHEBI:28938"/>
        <dbReference type="ChEBI" id="CHEBI:57540"/>
        <dbReference type="ChEBI" id="CHEBI:57945"/>
        <dbReference type="ChEBI" id="CHEBI:57972"/>
        <dbReference type="EC" id="1.4.1.1"/>
    </reaction>
    <physiologicalReaction direction="left-to-right" evidence="7">
        <dbReference type="Rhea" id="RHEA:18406"/>
    </physiologicalReaction>
</comment>
<feature type="binding site" evidence="12">
    <location>
        <position position="133"/>
    </location>
    <ligand>
        <name>NAD(+)</name>
        <dbReference type="ChEBI" id="CHEBI:57540"/>
    </ligand>
</feature>
<dbReference type="GO" id="GO:0042853">
    <property type="term" value="P:L-alanine catabolic process"/>
    <property type="evidence" value="ECO:0007669"/>
    <property type="project" value="InterPro"/>
</dbReference>
<keyword evidence="4 12" id="KW-0547">Nucleotide-binding</keyword>
<evidence type="ECO:0000313" key="16">
    <source>
        <dbReference type="Proteomes" id="UP000239867"/>
    </source>
</evidence>
<feature type="binding site" evidence="12">
    <location>
        <position position="197"/>
    </location>
    <ligand>
        <name>NAD(+)</name>
        <dbReference type="ChEBI" id="CHEBI:57540"/>
    </ligand>
</feature>
<evidence type="ECO:0000313" key="15">
    <source>
        <dbReference type="EMBL" id="AVD71705.1"/>
    </source>
</evidence>
<keyword evidence="16" id="KW-1185">Reference proteome</keyword>
<dbReference type="SUPFAM" id="SSF51735">
    <property type="entry name" value="NAD(P)-binding Rossmann-fold domains"/>
    <property type="match status" value="1"/>
</dbReference>
<dbReference type="InterPro" id="IPR007886">
    <property type="entry name" value="AlaDH/PNT_N"/>
</dbReference>
<dbReference type="SMART" id="SM01002">
    <property type="entry name" value="AlaDh_PNT_C"/>
    <property type="match status" value="1"/>
</dbReference>
<proteinExistence type="inferred from homology"/>
<evidence type="ECO:0000256" key="12">
    <source>
        <dbReference type="PIRSR" id="PIRSR000183-3"/>
    </source>
</evidence>
<feature type="binding site" evidence="12">
    <location>
        <begin position="266"/>
        <end position="269"/>
    </location>
    <ligand>
        <name>NAD(+)</name>
        <dbReference type="ChEBI" id="CHEBI:57540"/>
    </ligand>
</feature>